<keyword evidence="2" id="KW-0614">Plasmid</keyword>
<keyword evidence="1" id="KW-1133">Transmembrane helix</keyword>
<name>A0A167TS99_9BACL</name>
<feature type="transmembrane region" description="Helical" evidence="1">
    <location>
        <begin position="28"/>
        <end position="51"/>
    </location>
</feature>
<keyword evidence="3" id="KW-1185">Reference proteome</keyword>
<dbReference type="InterPro" id="IPR047753">
    <property type="entry name" value="YtzI-like"/>
</dbReference>
<accession>A0A167TS99</accession>
<gene>
    <name evidence="2" type="ORF">GFC30_3220</name>
</gene>
<reference evidence="2 3" key="1">
    <citation type="journal article" date="2006" name="Syst. Appl. Microbiol.">
        <title>Anoxybacillus amylolyticus sp. nov., a thermophilic amylase producing bacterium isolated from Mount Rittmann (Antarctica).</title>
        <authorList>
            <person name="Poli A."/>
            <person name="Esposito E."/>
            <person name="Lama L."/>
            <person name="Orlando P."/>
            <person name="Nicolaus G."/>
            <person name="de Appolonia F."/>
            <person name="Gambacorta A."/>
            <person name="Nicolaus B."/>
        </authorList>
    </citation>
    <scope>NUCLEOTIDE SEQUENCE [LARGE SCALE GENOMIC DNA]</scope>
    <source>
        <strain evidence="2 3">DSM 15939</strain>
        <plasmid evidence="3">Plasmid pdsm15939_1</plasmid>
    </source>
</reference>
<dbReference type="PATRIC" id="fig|294699.3.peg.3326"/>
<keyword evidence="2" id="KW-0675">Receptor</keyword>
<dbReference type="AlphaFoldDB" id="A0A167TS99"/>
<dbReference type="NCBIfam" id="NF033232">
    <property type="entry name" value="small_YtzI"/>
    <property type="match status" value="1"/>
</dbReference>
<evidence type="ECO:0000313" key="2">
    <source>
        <dbReference type="EMBL" id="ANB62114.1"/>
    </source>
</evidence>
<protein>
    <submittedName>
        <fullName evidence="2">Tumor necrosis factor receptor supermember 19 family protein</fullName>
    </submittedName>
</protein>
<geneLocation type="plasmid" evidence="3">
    <name>pdsm15939_1</name>
</geneLocation>
<sequence>MDISPEMTKHVILLKILLCYNEIKKESWGVMFTILAISLVIIAVVLLLAIATTSKAYQYKHTIDPVDNNPHLTKDEQNKKE</sequence>
<evidence type="ECO:0000256" key="1">
    <source>
        <dbReference type="SAM" id="Phobius"/>
    </source>
</evidence>
<dbReference type="KEGG" id="aamy:GFC30_3220"/>
<evidence type="ECO:0000313" key="3">
    <source>
        <dbReference type="Proteomes" id="UP000076865"/>
    </source>
</evidence>
<dbReference type="EMBL" id="CP015439">
    <property type="protein sequence ID" value="ANB62114.1"/>
    <property type="molecule type" value="Genomic_DNA"/>
</dbReference>
<keyword evidence="1" id="KW-0812">Transmembrane</keyword>
<keyword evidence="1" id="KW-0472">Membrane</keyword>
<organism evidence="2 3">
    <name type="scientific">Anoxybacteroides amylolyticum</name>
    <dbReference type="NCBI Taxonomy" id="294699"/>
    <lineage>
        <taxon>Bacteria</taxon>
        <taxon>Bacillati</taxon>
        <taxon>Bacillota</taxon>
        <taxon>Bacilli</taxon>
        <taxon>Bacillales</taxon>
        <taxon>Anoxybacillaceae</taxon>
        <taxon>Anoxybacteroides</taxon>
    </lineage>
</organism>
<dbReference type="Proteomes" id="UP000076865">
    <property type="component" value="Plasmid pDSM15939_1"/>
</dbReference>
<proteinExistence type="predicted"/>